<organism evidence="2 3">
    <name type="scientific">Candidatus Fischerbacteria bacterium RBG_13_37_8</name>
    <dbReference type="NCBI Taxonomy" id="1817863"/>
    <lineage>
        <taxon>Bacteria</taxon>
        <taxon>Candidatus Fischeribacteriota</taxon>
    </lineage>
</organism>
<proteinExistence type="predicted"/>
<evidence type="ECO:0000313" key="3">
    <source>
        <dbReference type="Proteomes" id="UP000178943"/>
    </source>
</evidence>
<dbReference type="EMBL" id="MFGW01000193">
    <property type="protein sequence ID" value="OGF61522.1"/>
    <property type="molecule type" value="Genomic_DNA"/>
</dbReference>
<dbReference type="PANTHER" id="PTHR42685:SF18">
    <property type="entry name" value="DIGERANYLGERANYLGLYCEROPHOSPHOLIPID REDUCTASE"/>
    <property type="match status" value="1"/>
</dbReference>
<dbReference type="InterPro" id="IPR011777">
    <property type="entry name" value="Geranylgeranyl_Rdtase_fam"/>
</dbReference>
<feature type="domain" description="FAD/NAD(P)-binding" evidence="1">
    <location>
        <begin position="4"/>
        <end position="178"/>
    </location>
</feature>
<name>A0A1F5VDL5_9BACT</name>
<dbReference type="InterPro" id="IPR023753">
    <property type="entry name" value="FAD/NAD-binding_dom"/>
</dbReference>
<accession>A0A1F5VDL5</accession>
<evidence type="ECO:0000313" key="2">
    <source>
        <dbReference type="EMBL" id="OGF61522.1"/>
    </source>
</evidence>
<dbReference type="Proteomes" id="UP000178943">
    <property type="component" value="Unassembled WGS sequence"/>
</dbReference>
<comment type="caution">
    <text evidence="2">The sequence shown here is derived from an EMBL/GenBank/DDBJ whole genome shotgun (WGS) entry which is preliminary data.</text>
</comment>
<dbReference type="PANTHER" id="PTHR42685">
    <property type="entry name" value="GERANYLGERANYL DIPHOSPHATE REDUCTASE"/>
    <property type="match status" value="1"/>
</dbReference>
<dbReference type="SUPFAM" id="SSF51905">
    <property type="entry name" value="FAD/NAD(P)-binding domain"/>
    <property type="match status" value="1"/>
</dbReference>
<evidence type="ECO:0000259" key="1">
    <source>
        <dbReference type="Pfam" id="PF07992"/>
    </source>
</evidence>
<sequence length="386" mass="43047">MYKFNVIVIGAGSTGLYLSRKLAEQGLSVLLLEKKKHIGENIVCAGVVSKRAFEEYNLSSDSILLSLREMRVVSPRGASILYRHPDIFAHIVDRSIFNQKLAEGAVQAGVTLLSSNEVTKIIIENNHVQVKALENYSAALAIITTGVSYRLNKCCGLGVPSKYFKGAQTDISFNAKLLPSLLVGNKVAPGSFAWALPLPNNIARIGLITESNPRLYIQQLLKRMFNEKEIQYNTDAKIHYKPIAHGIVSPTYNEKIIAVGEAAGQVKTTTGGGIYFGFLCADIACKVIAKCFANNNFSASGLREYEQLWHKALRNEIINGYYIRKVCSRLSDERLERLFDIIRSDGIIPLVQTQGDFDWHALLLKMVMNRFSLHRFFARQQSKDVT</sequence>
<protein>
    <recommendedName>
        <fullName evidence="1">FAD/NAD(P)-binding domain-containing protein</fullName>
    </recommendedName>
</protein>
<dbReference type="AlphaFoldDB" id="A0A1F5VDL5"/>
<dbReference type="NCBIfam" id="TIGR02032">
    <property type="entry name" value="GG-red-SF"/>
    <property type="match status" value="1"/>
</dbReference>
<dbReference type="Pfam" id="PF07992">
    <property type="entry name" value="Pyr_redox_2"/>
    <property type="match status" value="1"/>
</dbReference>
<dbReference type="Gene3D" id="3.50.50.60">
    <property type="entry name" value="FAD/NAD(P)-binding domain"/>
    <property type="match status" value="1"/>
</dbReference>
<dbReference type="STRING" id="1817863.A2Y62_01680"/>
<reference evidence="2 3" key="1">
    <citation type="journal article" date="2016" name="Nat. Commun.">
        <title>Thousands of microbial genomes shed light on interconnected biogeochemical processes in an aquifer system.</title>
        <authorList>
            <person name="Anantharaman K."/>
            <person name="Brown C.T."/>
            <person name="Hug L.A."/>
            <person name="Sharon I."/>
            <person name="Castelle C.J."/>
            <person name="Probst A.J."/>
            <person name="Thomas B.C."/>
            <person name="Singh A."/>
            <person name="Wilkins M.J."/>
            <person name="Karaoz U."/>
            <person name="Brodie E.L."/>
            <person name="Williams K.H."/>
            <person name="Hubbard S.S."/>
            <person name="Banfield J.F."/>
        </authorList>
    </citation>
    <scope>NUCLEOTIDE SEQUENCE [LARGE SCALE GENOMIC DNA]</scope>
</reference>
<gene>
    <name evidence="2" type="ORF">A2Y62_01680</name>
</gene>
<dbReference type="InterPro" id="IPR036188">
    <property type="entry name" value="FAD/NAD-bd_sf"/>
</dbReference>
<dbReference type="InterPro" id="IPR050407">
    <property type="entry name" value="Geranylgeranyl_reductase"/>
</dbReference>
<dbReference type="GO" id="GO:0016628">
    <property type="term" value="F:oxidoreductase activity, acting on the CH-CH group of donors, NAD or NADP as acceptor"/>
    <property type="evidence" value="ECO:0007669"/>
    <property type="project" value="InterPro"/>
</dbReference>